<dbReference type="EMBL" id="KI675446">
    <property type="protein sequence ID" value="ETL29570.1"/>
    <property type="molecule type" value="Genomic_DNA"/>
</dbReference>
<dbReference type="PANTHER" id="PTHR46172:SF1">
    <property type="entry name" value="DNA POLYMERASE EPSILON SUBUNIT 3"/>
    <property type="match status" value="1"/>
</dbReference>
<dbReference type="AlphaFoldDB" id="W2I630"/>
<dbReference type="GO" id="GO:0046982">
    <property type="term" value="F:protein heterodimerization activity"/>
    <property type="evidence" value="ECO:0007669"/>
    <property type="project" value="InterPro"/>
</dbReference>
<evidence type="ECO:0000313" key="6">
    <source>
        <dbReference type="EMBL" id="ETL29570.1"/>
    </source>
</evidence>
<dbReference type="GO" id="GO:0031490">
    <property type="term" value="F:chromatin DNA binding"/>
    <property type="evidence" value="ECO:0007669"/>
    <property type="project" value="TreeGrafter"/>
</dbReference>
<dbReference type="PANTHER" id="PTHR46172">
    <property type="entry name" value="DNA POLYMERASE EPSILON SUBUNIT 3"/>
    <property type="match status" value="1"/>
</dbReference>
<dbReference type="CDD" id="cd22928">
    <property type="entry name" value="HFD_POLE3_DPB4"/>
    <property type="match status" value="1"/>
</dbReference>
<evidence type="ECO:0000313" key="5">
    <source>
        <dbReference type="EMBL" id="ETK76152.1"/>
    </source>
</evidence>
<dbReference type="GO" id="GO:0031507">
    <property type="term" value="P:heterochromatin formation"/>
    <property type="evidence" value="ECO:0007669"/>
    <property type="project" value="TreeGrafter"/>
</dbReference>
<feature type="compositionally biased region" description="Acidic residues" evidence="3">
    <location>
        <begin position="115"/>
        <end position="134"/>
    </location>
</feature>
<dbReference type="Pfam" id="PF00808">
    <property type="entry name" value="CBFD_NFYB_HMF"/>
    <property type="match status" value="1"/>
</dbReference>
<protein>
    <recommendedName>
        <fullName evidence="4">Transcription factor CBF/NF-Y/archaeal histone domain-containing protein</fullName>
    </recommendedName>
</protein>
<dbReference type="SUPFAM" id="SSF47113">
    <property type="entry name" value="Histone-fold"/>
    <property type="match status" value="1"/>
</dbReference>
<evidence type="ECO:0000256" key="1">
    <source>
        <dbReference type="ARBA" id="ARBA00004123"/>
    </source>
</evidence>
<evidence type="ECO:0000259" key="4">
    <source>
        <dbReference type="Pfam" id="PF00808"/>
    </source>
</evidence>
<dbReference type="Proteomes" id="UP000053236">
    <property type="component" value="Unassembled WGS sequence"/>
</dbReference>
<evidence type="ECO:0000256" key="2">
    <source>
        <dbReference type="ARBA" id="ARBA00023242"/>
    </source>
</evidence>
<feature type="domain" description="Transcription factor CBF/NF-Y/archaeal histone" evidence="4">
    <location>
        <begin position="12"/>
        <end position="67"/>
    </location>
</feature>
<reference evidence="5" key="1">
    <citation type="submission" date="2013-11" db="EMBL/GenBank/DDBJ databases">
        <title>The Genome Sequence of Phytophthora parasitica CJ02B3.</title>
        <authorList>
            <consortium name="The Broad Institute Genomics Platform"/>
            <person name="Russ C."/>
            <person name="Tyler B."/>
            <person name="Panabieres F."/>
            <person name="Shan W."/>
            <person name="Tripathy S."/>
            <person name="Grunwald N."/>
            <person name="Machado M."/>
            <person name="Johnson C.S."/>
            <person name="Arredondo F."/>
            <person name="Hong C."/>
            <person name="Coffey M."/>
            <person name="Young S.K."/>
            <person name="Zeng Q."/>
            <person name="Gargeya S."/>
            <person name="Fitzgerald M."/>
            <person name="Abouelleil A."/>
            <person name="Alvarado L."/>
            <person name="Chapman S.B."/>
            <person name="Gainer-Dewar J."/>
            <person name="Goldberg J."/>
            <person name="Griggs A."/>
            <person name="Gujja S."/>
            <person name="Hansen M."/>
            <person name="Howarth C."/>
            <person name="Imamovic A."/>
            <person name="Ireland A."/>
            <person name="Larimer J."/>
            <person name="McCowan C."/>
            <person name="Murphy C."/>
            <person name="Pearson M."/>
            <person name="Poon T.W."/>
            <person name="Priest M."/>
            <person name="Roberts A."/>
            <person name="Saif S."/>
            <person name="Shea T."/>
            <person name="Sykes S."/>
            <person name="Wortman J."/>
            <person name="Nusbaum C."/>
            <person name="Birren B."/>
        </authorList>
    </citation>
    <scope>NUCLEOTIDE SEQUENCE [LARGE SCALE GENOMIC DNA]</scope>
    <source>
        <strain evidence="5">CJ02B3</strain>
    </source>
</reference>
<dbReference type="VEuPathDB" id="FungiDB:PPTG_04249"/>
<comment type="subcellular location">
    <subcellularLocation>
        <location evidence="1">Nucleus</location>
    </subcellularLocation>
</comment>
<dbReference type="Proteomes" id="UP000053864">
    <property type="component" value="Unassembled WGS sequence"/>
</dbReference>
<dbReference type="Gene3D" id="1.10.20.10">
    <property type="entry name" value="Histone, subunit A"/>
    <property type="match status" value="1"/>
</dbReference>
<dbReference type="GO" id="GO:0008623">
    <property type="term" value="C:CHRAC"/>
    <property type="evidence" value="ECO:0007669"/>
    <property type="project" value="TreeGrafter"/>
</dbReference>
<gene>
    <name evidence="5" type="ORF">L915_17382</name>
    <name evidence="6" type="ORF">L916_17275</name>
</gene>
<accession>W2I630</accession>
<reference evidence="6" key="2">
    <citation type="submission" date="2013-11" db="EMBL/GenBank/DDBJ databases">
        <title>The Genome Sequence of Phytophthora parasitica CJ05E6.</title>
        <authorList>
            <consortium name="The Broad Institute Genomics Platform"/>
            <person name="Russ C."/>
            <person name="Tyler B."/>
            <person name="Panabieres F."/>
            <person name="Shan W."/>
            <person name="Tripathy S."/>
            <person name="Grunwald N."/>
            <person name="Machado M."/>
            <person name="Johnson C.S."/>
            <person name="Arredondo F."/>
            <person name="Hong C."/>
            <person name="Coffey M."/>
            <person name="Young S.K."/>
            <person name="Zeng Q."/>
            <person name="Gargeya S."/>
            <person name="Fitzgerald M."/>
            <person name="Abouelleil A."/>
            <person name="Alvarado L."/>
            <person name="Chapman S.B."/>
            <person name="Gainer-Dewar J."/>
            <person name="Goldberg J."/>
            <person name="Griggs A."/>
            <person name="Gujja S."/>
            <person name="Hansen M."/>
            <person name="Howarth C."/>
            <person name="Imamovic A."/>
            <person name="Ireland A."/>
            <person name="Larimer J."/>
            <person name="McCowan C."/>
            <person name="Murphy C."/>
            <person name="Pearson M."/>
            <person name="Poon T.W."/>
            <person name="Priest M."/>
            <person name="Roberts A."/>
            <person name="Saif S."/>
            <person name="Shea T."/>
            <person name="Sykes S."/>
            <person name="Wortman J."/>
            <person name="Nusbaum C."/>
            <person name="Birren B."/>
        </authorList>
    </citation>
    <scope>NUCLEOTIDE SEQUENCE [LARGE SCALE GENOMIC DNA]</scope>
    <source>
        <strain evidence="6">CJ05E6</strain>
    </source>
</reference>
<feature type="region of interest" description="Disordered" evidence="3">
    <location>
        <begin position="92"/>
        <end position="198"/>
    </location>
</feature>
<evidence type="ECO:0000256" key="3">
    <source>
        <dbReference type="SAM" id="MobiDB-lite"/>
    </source>
</evidence>
<keyword evidence="2" id="KW-0539">Nucleus</keyword>
<sequence length="198" mass="21895">MEHEHAASLTARAVKKALPERAILTKDARQTLNSAASMFTLYLASIAHDTSVANKRSTITLKDVLQTLRDADFEHFIEPVEACLQEAKAAASRKKNQKSMVEEEEGGETTNEVAEQLDEVAIDTNEEDGGEDEGMMSVDEPSDAENGGNADEDTEEKGSPDEAMQGEANTEQEPDETTREQKTQDEDDSARQWNNHRR</sequence>
<dbReference type="GO" id="GO:0006974">
    <property type="term" value="P:DNA damage response"/>
    <property type="evidence" value="ECO:0007669"/>
    <property type="project" value="TreeGrafter"/>
</dbReference>
<dbReference type="InterPro" id="IPR051377">
    <property type="entry name" value="DNA_Pol-Epsilon_Subunit"/>
</dbReference>
<proteinExistence type="predicted"/>
<dbReference type="InterPro" id="IPR003958">
    <property type="entry name" value="CBFA_NFYB_domain"/>
</dbReference>
<organism evidence="6">
    <name type="scientific">Phytophthora nicotianae</name>
    <name type="common">Potato buckeye rot agent</name>
    <name type="synonym">Phytophthora parasitica</name>
    <dbReference type="NCBI Taxonomy" id="4792"/>
    <lineage>
        <taxon>Eukaryota</taxon>
        <taxon>Sar</taxon>
        <taxon>Stramenopiles</taxon>
        <taxon>Oomycota</taxon>
        <taxon>Peronosporomycetes</taxon>
        <taxon>Peronosporales</taxon>
        <taxon>Peronosporaceae</taxon>
        <taxon>Phytophthora</taxon>
    </lineage>
</organism>
<dbReference type="GO" id="GO:0008622">
    <property type="term" value="C:epsilon DNA polymerase complex"/>
    <property type="evidence" value="ECO:0007669"/>
    <property type="project" value="TreeGrafter"/>
</dbReference>
<name>W2I630_PHYNI</name>
<dbReference type="GO" id="GO:0006272">
    <property type="term" value="P:leading strand elongation"/>
    <property type="evidence" value="ECO:0007669"/>
    <property type="project" value="TreeGrafter"/>
</dbReference>
<dbReference type="EMBL" id="KI688659">
    <property type="protein sequence ID" value="ETK76152.1"/>
    <property type="molecule type" value="Genomic_DNA"/>
</dbReference>
<dbReference type="InterPro" id="IPR009072">
    <property type="entry name" value="Histone-fold"/>
</dbReference>